<dbReference type="EMBL" id="JBBNAF010000008">
    <property type="protein sequence ID" value="KAK9121332.1"/>
    <property type="molecule type" value="Genomic_DNA"/>
</dbReference>
<comment type="caution">
    <text evidence="1">The sequence shown here is derived from an EMBL/GenBank/DDBJ whole genome shotgun (WGS) entry which is preliminary data.</text>
</comment>
<dbReference type="Proteomes" id="UP001420932">
    <property type="component" value="Unassembled WGS sequence"/>
</dbReference>
<proteinExistence type="predicted"/>
<organism evidence="1 2">
    <name type="scientific">Stephania yunnanensis</name>
    <dbReference type="NCBI Taxonomy" id="152371"/>
    <lineage>
        <taxon>Eukaryota</taxon>
        <taxon>Viridiplantae</taxon>
        <taxon>Streptophyta</taxon>
        <taxon>Embryophyta</taxon>
        <taxon>Tracheophyta</taxon>
        <taxon>Spermatophyta</taxon>
        <taxon>Magnoliopsida</taxon>
        <taxon>Ranunculales</taxon>
        <taxon>Menispermaceae</taxon>
        <taxon>Menispermoideae</taxon>
        <taxon>Cissampelideae</taxon>
        <taxon>Stephania</taxon>
    </lineage>
</organism>
<sequence length="109" mass="12445">MRVFYEQKIQEICGTFGFPHKIQDLQETAKSGVDKVMLTDALLLFPSGLQQIYDKHHCADWTSISNRCVSIVVERQTIKIDFDHISLSVSAIHHKDVSAYGEDVREEHA</sequence>
<dbReference type="AlphaFoldDB" id="A0AAP0IT66"/>
<name>A0AAP0IT66_9MAGN</name>
<accession>A0AAP0IT66</accession>
<evidence type="ECO:0000313" key="1">
    <source>
        <dbReference type="EMBL" id="KAK9121332.1"/>
    </source>
</evidence>
<evidence type="ECO:0000313" key="2">
    <source>
        <dbReference type="Proteomes" id="UP001420932"/>
    </source>
</evidence>
<keyword evidence="2" id="KW-1185">Reference proteome</keyword>
<gene>
    <name evidence="1" type="ORF">Syun_018949</name>
</gene>
<reference evidence="1 2" key="1">
    <citation type="submission" date="2024-01" db="EMBL/GenBank/DDBJ databases">
        <title>Genome assemblies of Stephania.</title>
        <authorList>
            <person name="Yang L."/>
        </authorList>
    </citation>
    <scope>NUCLEOTIDE SEQUENCE [LARGE SCALE GENOMIC DNA]</scope>
    <source>
        <strain evidence="1">YNDBR</strain>
        <tissue evidence="1">Leaf</tissue>
    </source>
</reference>
<protein>
    <submittedName>
        <fullName evidence="1">Uncharacterized protein</fullName>
    </submittedName>
</protein>